<dbReference type="PROSITE" id="PS51215">
    <property type="entry name" value="AWS"/>
    <property type="match status" value="1"/>
</dbReference>
<feature type="compositionally biased region" description="Low complexity" evidence="8">
    <location>
        <begin position="527"/>
        <end position="538"/>
    </location>
</feature>
<keyword evidence="5" id="KW-0808">Transferase</keyword>
<dbReference type="Gene3D" id="3.90.550.10">
    <property type="entry name" value="Spore Coat Polysaccharide Biosynthesis Protein SpsA, Chain A"/>
    <property type="match status" value="1"/>
</dbReference>
<evidence type="ECO:0000313" key="13">
    <source>
        <dbReference type="Proteomes" id="UP001175271"/>
    </source>
</evidence>
<keyword evidence="6" id="KW-0949">S-adenosyl-L-methionine</keyword>
<evidence type="ECO:0000259" key="11">
    <source>
        <dbReference type="PROSITE" id="PS51215"/>
    </source>
</evidence>
<dbReference type="InterPro" id="IPR006560">
    <property type="entry name" value="AWS_dom"/>
</dbReference>
<dbReference type="Gene3D" id="2.170.270.10">
    <property type="entry name" value="SET domain"/>
    <property type="match status" value="1"/>
</dbReference>
<accession>A0AA39MC98</accession>
<dbReference type="GO" id="GO:0005634">
    <property type="term" value="C:nucleus"/>
    <property type="evidence" value="ECO:0007669"/>
    <property type="project" value="UniProtKB-SubCell"/>
</dbReference>
<dbReference type="InterPro" id="IPR001214">
    <property type="entry name" value="SET_dom"/>
</dbReference>
<dbReference type="InterPro" id="IPR029044">
    <property type="entry name" value="Nucleotide-diphossugar_trans"/>
</dbReference>
<sequence>MVGILPIKGSDDWMISIGFIDGTNENGHVRTRYIHDIKDFPDDEVIGGLGIGNGSEQQWTTISSKFAKEDLMPFIIRKMRNGGQIHFHGFMNSCHKSIGKWNHTKELTKIAEVLFGALNASTCTFRYMEMGYYGPFCEEFVTTQIVAGLLDSLNLYGWWPNGAVPLIKTYLDRYDKPRITLTEENKVPLSQEFFDSLFAKFLERKLYLRNMCATPEFAVDYFKALRVDLHVADKGGRCNILTWKSPLDYRDFFVVEFLAEDEVLLSTTNLGICMCPKKHKLCSGHFLCFCDADDVSFRNRIQTQVDRILSAAQPELTICGSNFVRNDDRATVRYTKWANELLDSQLLTQRFTSHGPTVVAPTWFLSRSLYNAVGGFNEAHRVGHPEDLEFFFEAVKIGSDVVKVAECLVMYRYHPNCATFSVDERTIWHMRVRYLEDTILMGWTTLTIWGRIHESEVEDSPSPEASPDIEREFSVGRSPPSAAEPLAMSRSTSRKSLKRAKPASQEKKNAKKAKVEPVVPSPPQSESPPSLTSEPSPSQKADSRTPESQLNGVQPKLPDFVIVDSLLIHEDTYAGEKSIPCFCKLPEKIPENYKGCGDTCVNRASKFECGSRCPTGQYCSNKKFQKKAYAPVETFYCGPQKGWGVRATDNIDEGDFITEYVGEFIGQLEYYRRRWMYAQDPNHRHHYFMSASVGDVIDATKYGSISRFINHSCNPNCKTDNWMVKRRCRIGFFATRSIKKGEEIVFNYQWRSAGEPQKCYCGAPQCQGYIGVQQAPRVEKEPSDDESDIDFAELEPTKILEGLSTPSEEEHFEEHYVDVVLSSNADVIVTSVGKCDENMCILEITVGIDMPGKWKCNIRRECEMPDDMKLPKSIGELLSMDRRFIRISEIDVYDEVYNPSNGTVTSITKNEIVDKLIPFLNAQCLCYCSHYYNFGGYPKDLDEYFQVFQRYVNFYQLEVSYYDQHSEDYLVVHTKNNTRLGLDRF</sequence>
<dbReference type="GO" id="GO:0032259">
    <property type="term" value="P:methylation"/>
    <property type="evidence" value="ECO:0007669"/>
    <property type="project" value="UniProtKB-KW"/>
</dbReference>
<evidence type="ECO:0000313" key="12">
    <source>
        <dbReference type="EMBL" id="KAK0428300.1"/>
    </source>
</evidence>
<dbReference type="GO" id="GO:0005694">
    <property type="term" value="C:chromosome"/>
    <property type="evidence" value="ECO:0007669"/>
    <property type="project" value="UniProtKB-SubCell"/>
</dbReference>
<dbReference type="Pfam" id="PF17907">
    <property type="entry name" value="AWS"/>
    <property type="match status" value="1"/>
</dbReference>
<gene>
    <name evidence="12" type="ORF">QR680_010718</name>
</gene>
<evidence type="ECO:0000256" key="3">
    <source>
        <dbReference type="ARBA" id="ARBA00022454"/>
    </source>
</evidence>
<evidence type="ECO:0000256" key="6">
    <source>
        <dbReference type="ARBA" id="ARBA00022691"/>
    </source>
</evidence>
<feature type="compositionally biased region" description="Basic residues" evidence="8">
    <location>
        <begin position="492"/>
        <end position="501"/>
    </location>
</feature>
<proteinExistence type="predicted"/>
<evidence type="ECO:0000259" key="9">
    <source>
        <dbReference type="PROSITE" id="PS50280"/>
    </source>
</evidence>
<dbReference type="SMART" id="SM00317">
    <property type="entry name" value="SET"/>
    <property type="match status" value="1"/>
</dbReference>
<evidence type="ECO:0000256" key="8">
    <source>
        <dbReference type="SAM" id="MobiDB-lite"/>
    </source>
</evidence>
<dbReference type="GO" id="GO:0016279">
    <property type="term" value="F:protein-lysine N-methyltransferase activity"/>
    <property type="evidence" value="ECO:0007669"/>
    <property type="project" value="UniProtKB-ARBA"/>
</dbReference>
<reference evidence="12" key="1">
    <citation type="submission" date="2023-06" db="EMBL/GenBank/DDBJ databases">
        <title>Genomic analysis of the entomopathogenic nematode Steinernema hermaphroditum.</title>
        <authorList>
            <person name="Schwarz E.M."/>
            <person name="Heppert J.K."/>
            <person name="Baniya A."/>
            <person name="Schwartz H.T."/>
            <person name="Tan C.-H."/>
            <person name="Antoshechkin I."/>
            <person name="Sternberg P.W."/>
            <person name="Goodrich-Blair H."/>
            <person name="Dillman A.R."/>
        </authorList>
    </citation>
    <scope>NUCLEOTIDE SEQUENCE</scope>
    <source>
        <strain evidence="12">PS9179</strain>
        <tissue evidence="12">Whole animal</tissue>
    </source>
</reference>
<dbReference type="PROSITE" id="PS50280">
    <property type="entry name" value="SET"/>
    <property type="match status" value="1"/>
</dbReference>
<dbReference type="Pfam" id="PF00856">
    <property type="entry name" value="SET"/>
    <property type="match status" value="1"/>
</dbReference>
<name>A0AA39MC98_9BILA</name>
<comment type="caution">
    <text evidence="12">The sequence shown here is derived from an EMBL/GenBank/DDBJ whole genome shotgun (WGS) entry which is preliminary data.</text>
</comment>
<dbReference type="Proteomes" id="UP001175271">
    <property type="component" value="Unassembled WGS sequence"/>
</dbReference>
<dbReference type="InterPro" id="IPR046341">
    <property type="entry name" value="SET_dom_sf"/>
</dbReference>
<keyword evidence="7" id="KW-0539">Nucleus</keyword>
<evidence type="ECO:0000256" key="2">
    <source>
        <dbReference type="ARBA" id="ARBA00004286"/>
    </source>
</evidence>
<keyword evidence="4" id="KW-0489">Methyltransferase</keyword>
<dbReference type="SUPFAM" id="SSF53448">
    <property type="entry name" value="Nucleotide-diphospho-sugar transferases"/>
    <property type="match status" value="1"/>
</dbReference>
<feature type="domain" description="Post-SET" evidence="10">
    <location>
        <begin position="755"/>
        <end position="771"/>
    </location>
</feature>
<dbReference type="PROSITE" id="PS50868">
    <property type="entry name" value="POST_SET"/>
    <property type="match status" value="1"/>
</dbReference>
<dbReference type="AlphaFoldDB" id="A0AA39MC98"/>
<feature type="domain" description="SET" evidence="9">
    <location>
        <begin position="630"/>
        <end position="749"/>
    </location>
</feature>
<dbReference type="SMART" id="SM00508">
    <property type="entry name" value="PostSET"/>
    <property type="match status" value="1"/>
</dbReference>
<organism evidence="12 13">
    <name type="scientific">Steinernema hermaphroditum</name>
    <dbReference type="NCBI Taxonomy" id="289476"/>
    <lineage>
        <taxon>Eukaryota</taxon>
        <taxon>Metazoa</taxon>
        <taxon>Ecdysozoa</taxon>
        <taxon>Nematoda</taxon>
        <taxon>Chromadorea</taxon>
        <taxon>Rhabditida</taxon>
        <taxon>Tylenchina</taxon>
        <taxon>Panagrolaimomorpha</taxon>
        <taxon>Strongyloidoidea</taxon>
        <taxon>Steinernematidae</taxon>
        <taxon>Steinernema</taxon>
    </lineage>
</organism>
<feature type="domain" description="AWS" evidence="11">
    <location>
        <begin position="576"/>
        <end position="628"/>
    </location>
</feature>
<dbReference type="PANTHER" id="PTHR22884">
    <property type="entry name" value="SET DOMAIN PROTEINS"/>
    <property type="match status" value="1"/>
</dbReference>
<dbReference type="InterPro" id="IPR003616">
    <property type="entry name" value="Post-SET_dom"/>
</dbReference>
<protein>
    <recommendedName>
        <fullName evidence="14">Histone-lysine N-methyltransferase</fullName>
    </recommendedName>
</protein>
<feature type="region of interest" description="Disordered" evidence="8">
    <location>
        <begin position="455"/>
        <end position="553"/>
    </location>
</feature>
<keyword evidence="3" id="KW-0158">Chromosome</keyword>
<evidence type="ECO:0000256" key="5">
    <source>
        <dbReference type="ARBA" id="ARBA00022679"/>
    </source>
</evidence>
<dbReference type="SUPFAM" id="SSF82199">
    <property type="entry name" value="SET domain"/>
    <property type="match status" value="1"/>
</dbReference>
<comment type="subcellular location">
    <subcellularLocation>
        <location evidence="2">Chromosome</location>
    </subcellularLocation>
    <subcellularLocation>
        <location evidence="1">Nucleus</location>
    </subcellularLocation>
</comment>
<dbReference type="GO" id="GO:0140938">
    <property type="term" value="F:histone H3 methyltransferase activity"/>
    <property type="evidence" value="ECO:0007669"/>
    <property type="project" value="UniProtKB-ARBA"/>
</dbReference>
<dbReference type="InterPro" id="IPR050777">
    <property type="entry name" value="SET2_Histone-Lys_MeTrsfase"/>
</dbReference>
<keyword evidence="13" id="KW-1185">Reference proteome</keyword>
<evidence type="ECO:0000256" key="7">
    <source>
        <dbReference type="ARBA" id="ARBA00023242"/>
    </source>
</evidence>
<dbReference type="EMBL" id="JAUCMV010000001">
    <property type="protein sequence ID" value="KAK0428300.1"/>
    <property type="molecule type" value="Genomic_DNA"/>
</dbReference>
<evidence type="ECO:0008006" key="14">
    <source>
        <dbReference type="Google" id="ProtNLM"/>
    </source>
</evidence>
<evidence type="ECO:0000256" key="4">
    <source>
        <dbReference type="ARBA" id="ARBA00022603"/>
    </source>
</evidence>
<evidence type="ECO:0000256" key="1">
    <source>
        <dbReference type="ARBA" id="ARBA00004123"/>
    </source>
</evidence>
<dbReference type="SMART" id="SM00570">
    <property type="entry name" value="AWS"/>
    <property type="match status" value="1"/>
</dbReference>
<evidence type="ECO:0000259" key="10">
    <source>
        <dbReference type="PROSITE" id="PS50868"/>
    </source>
</evidence>